<gene>
    <name evidence="1" type="ORF">HNP86_001880</name>
</gene>
<accession>A0A7J9NWN6</accession>
<protein>
    <submittedName>
        <fullName evidence="1">Uncharacterized protein</fullName>
    </submittedName>
</protein>
<evidence type="ECO:0000313" key="1">
    <source>
        <dbReference type="EMBL" id="MBA2851721.1"/>
    </source>
</evidence>
<dbReference type="EMBL" id="JACDUH010000003">
    <property type="protein sequence ID" value="MBA2851721.1"/>
    <property type="molecule type" value="Genomic_DNA"/>
</dbReference>
<organism evidence="1 2">
    <name type="scientific">Methanococcus maripaludis</name>
    <name type="common">Methanococcus deltae</name>
    <dbReference type="NCBI Taxonomy" id="39152"/>
    <lineage>
        <taxon>Archaea</taxon>
        <taxon>Methanobacteriati</taxon>
        <taxon>Methanobacteriota</taxon>
        <taxon>Methanomada group</taxon>
        <taxon>Methanococci</taxon>
        <taxon>Methanococcales</taxon>
        <taxon>Methanococcaceae</taxon>
        <taxon>Methanococcus</taxon>
    </lineage>
</organism>
<dbReference type="RefSeq" id="WP_181501544.1">
    <property type="nucleotide sequence ID" value="NZ_JACDUH010000003.1"/>
</dbReference>
<sequence>MKLFDKKLCDVVGIEYDDRIVFDGQVFDKATGIPIPFSMHPSMTRASFYFQFGRSFSNTSVRYNRYACTEVQDLTPRLTRCLRKDVNSYYYDNGDTIYTLDAESFETIRSYDYKGYFSNTVPSNREDDYVYMTGLYDDHDTRVLRLNTVTNEAANLINIDNAPGLAFILYEDENYLLYSTMTTYSTSADTSGYGRNKHYVQVYKKYDGTTYNAIDNVYSTSGSGCLTCKPFSPEVDTNGVHTVQPFCEFGLDGTTKILKYRYVNIDHLTNMTLNTAWHYSEFGPIIPDSFVQDQIDVINADELLTAEQKLEQIQIAKEKYIEMPYNHSAYGNHGLSFRIGDAWTEVIEDVTHHKQRVGIVSTSAALSYDILLVFELDWVEDPSMLRTSGDTFTGRAHTMTLLSKIEWDSTEFTDLRGMLPVKRDYSEIILCFESTAKLASYDYENEEYIVYGPLTSDYAGIGIDSADTIYICSNSGAVEVFNSNIPLRVSVTTTETEYLFTGSDISTSCLVDAYDYTNNRLATSVTLRSLNDNFKFIDNAAETDVIVVTTATDASTTVAGVVKGYGEVLINAEFQTV</sequence>
<comment type="caution">
    <text evidence="1">The sequence shown here is derived from an EMBL/GenBank/DDBJ whole genome shotgun (WGS) entry which is preliminary data.</text>
</comment>
<evidence type="ECO:0000313" key="2">
    <source>
        <dbReference type="Proteomes" id="UP000564425"/>
    </source>
</evidence>
<proteinExistence type="predicted"/>
<name>A0A7J9NWN6_METMI</name>
<reference evidence="1 2" key="1">
    <citation type="submission" date="2020-07" db="EMBL/GenBank/DDBJ databases">
        <title>Genomic Encyclopedia of Type Strains, Phase IV (KMG-V): Genome sequencing to study the core and pangenomes of soil and plant-associated prokaryotes.</title>
        <authorList>
            <person name="Whitman W."/>
        </authorList>
    </citation>
    <scope>NUCLEOTIDE SEQUENCE [LARGE SCALE GENOMIC DNA]</scope>
    <source>
        <strain evidence="1 2">A1</strain>
    </source>
</reference>
<dbReference type="AlphaFoldDB" id="A0A7J9NWN6"/>
<dbReference type="Proteomes" id="UP000564425">
    <property type="component" value="Unassembled WGS sequence"/>
</dbReference>